<dbReference type="EMBL" id="FMZZ01000010">
    <property type="protein sequence ID" value="SDD39807.1"/>
    <property type="molecule type" value="Genomic_DNA"/>
</dbReference>
<name>A0A1G6UGU8_9PSEU</name>
<dbReference type="RefSeq" id="WP_267463932.1">
    <property type="nucleotide sequence ID" value="NZ_FMZZ01000010.1"/>
</dbReference>
<protein>
    <submittedName>
        <fullName evidence="2">Uncharacterized protein</fullName>
    </submittedName>
</protein>
<sequence>MLTEPLANALIDTSLTVLILAALVITCAAMTPPRPPRGPHR</sequence>
<evidence type="ECO:0000313" key="3">
    <source>
        <dbReference type="Proteomes" id="UP000199501"/>
    </source>
</evidence>
<feature type="transmembrane region" description="Helical" evidence="1">
    <location>
        <begin position="6"/>
        <end position="31"/>
    </location>
</feature>
<reference evidence="3" key="1">
    <citation type="submission" date="2016-10" db="EMBL/GenBank/DDBJ databases">
        <authorList>
            <person name="Varghese N."/>
            <person name="Submissions S."/>
        </authorList>
    </citation>
    <scope>NUCLEOTIDE SEQUENCE [LARGE SCALE GENOMIC DNA]</scope>
    <source>
        <strain evidence="3">IBRC-M 10403</strain>
    </source>
</reference>
<keyword evidence="1" id="KW-1133">Transmembrane helix</keyword>
<evidence type="ECO:0000313" key="2">
    <source>
        <dbReference type="EMBL" id="SDD39807.1"/>
    </source>
</evidence>
<keyword evidence="3" id="KW-1185">Reference proteome</keyword>
<dbReference type="AlphaFoldDB" id="A0A1G6UGU8"/>
<organism evidence="2 3">
    <name type="scientific">Actinokineospora iranica</name>
    <dbReference type="NCBI Taxonomy" id="1271860"/>
    <lineage>
        <taxon>Bacteria</taxon>
        <taxon>Bacillati</taxon>
        <taxon>Actinomycetota</taxon>
        <taxon>Actinomycetes</taxon>
        <taxon>Pseudonocardiales</taxon>
        <taxon>Pseudonocardiaceae</taxon>
        <taxon>Actinokineospora</taxon>
    </lineage>
</organism>
<keyword evidence="1" id="KW-0472">Membrane</keyword>
<accession>A0A1G6UGU8</accession>
<dbReference type="Proteomes" id="UP000199501">
    <property type="component" value="Unassembled WGS sequence"/>
</dbReference>
<evidence type="ECO:0000256" key="1">
    <source>
        <dbReference type="SAM" id="Phobius"/>
    </source>
</evidence>
<gene>
    <name evidence="2" type="ORF">SAMN05216174_110240</name>
</gene>
<dbReference type="STRING" id="1271860.SAMN05216174_110240"/>
<keyword evidence="1" id="KW-0812">Transmembrane</keyword>
<proteinExistence type="predicted"/>